<feature type="compositionally biased region" description="Basic residues" evidence="1">
    <location>
        <begin position="61"/>
        <end position="70"/>
    </location>
</feature>
<reference evidence="2" key="2">
    <citation type="submission" date="2015-06" db="UniProtKB">
        <authorList>
            <consortium name="EnsemblMetazoa"/>
        </authorList>
    </citation>
    <scope>IDENTIFICATION</scope>
</reference>
<dbReference type="HOGENOM" id="CLU_2349422_0_0_1"/>
<evidence type="ECO:0000256" key="1">
    <source>
        <dbReference type="SAM" id="MobiDB-lite"/>
    </source>
</evidence>
<evidence type="ECO:0000313" key="3">
    <source>
        <dbReference type="Proteomes" id="UP000015104"/>
    </source>
</evidence>
<name>T1KXF4_TETUR</name>
<reference evidence="3" key="1">
    <citation type="submission" date="2011-08" db="EMBL/GenBank/DDBJ databases">
        <authorList>
            <person name="Rombauts S."/>
        </authorList>
    </citation>
    <scope>NUCLEOTIDE SEQUENCE</scope>
    <source>
        <strain evidence="3">London</strain>
    </source>
</reference>
<dbReference type="AlphaFoldDB" id="T1KXF4"/>
<dbReference type="Proteomes" id="UP000015104">
    <property type="component" value="Unassembled WGS sequence"/>
</dbReference>
<dbReference type="EnsemblMetazoa" id="tetur267g00010.1">
    <property type="protein sequence ID" value="tetur267g00010.1"/>
    <property type="gene ID" value="tetur267g00010"/>
</dbReference>
<feature type="region of interest" description="Disordered" evidence="1">
    <location>
        <begin position="51"/>
        <end position="97"/>
    </location>
</feature>
<proteinExistence type="predicted"/>
<dbReference type="EMBL" id="CAEY01000689">
    <property type="status" value="NOT_ANNOTATED_CDS"/>
    <property type="molecule type" value="Genomic_DNA"/>
</dbReference>
<keyword evidence="3" id="KW-1185">Reference proteome</keyword>
<accession>T1KXF4</accession>
<sequence>MELNSSSDHKLIRITINNDKLLAYASDKTTRLDMSRYIAMNGFWFVSVPEKTDTASEGSNPKRHNARHRKDGQIDVPGVPGVASGLRMPDSANWPKH</sequence>
<organism evidence="2 3">
    <name type="scientific">Tetranychus urticae</name>
    <name type="common">Two-spotted spider mite</name>
    <dbReference type="NCBI Taxonomy" id="32264"/>
    <lineage>
        <taxon>Eukaryota</taxon>
        <taxon>Metazoa</taxon>
        <taxon>Ecdysozoa</taxon>
        <taxon>Arthropoda</taxon>
        <taxon>Chelicerata</taxon>
        <taxon>Arachnida</taxon>
        <taxon>Acari</taxon>
        <taxon>Acariformes</taxon>
        <taxon>Trombidiformes</taxon>
        <taxon>Prostigmata</taxon>
        <taxon>Eleutherengona</taxon>
        <taxon>Raphignathae</taxon>
        <taxon>Tetranychoidea</taxon>
        <taxon>Tetranychidae</taxon>
        <taxon>Tetranychus</taxon>
    </lineage>
</organism>
<protein>
    <submittedName>
        <fullName evidence="2">Uncharacterized protein</fullName>
    </submittedName>
</protein>
<evidence type="ECO:0000313" key="2">
    <source>
        <dbReference type="EnsemblMetazoa" id="tetur267g00010.1"/>
    </source>
</evidence>